<evidence type="ECO:0000256" key="5">
    <source>
        <dbReference type="ARBA" id="ARBA00023237"/>
    </source>
</evidence>
<feature type="domain" description="SusD-like N-terminal" evidence="8">
    <location>
        <begin position="31"/>
        <end position="235"/>
    </location>
</feature>
<reference evidence="10" key="1">
    <citation type="submission" date="2016-10" db="EMBL/GenBank/DDBJ databases">
        <authorList>
            <person name="Varghese N."/>
            <person name="Submissions S."/>
        </authorList>
    </citation>
    <scope>NUCLEOTIDE SEQUENCE [LARGE SCALE GENOMIC DNA]</scope>
    <source>
        <strain evidence="10">DSM 23313</strain>
    </source>
</reference>
<evidence type="ECO:0000256" key="6">
    <source>
        <dbReference type="SAM" id="SignalP"/>
    </source>
</evidence>
<evidence type="ECO:0000259" key="8">
    <source>
        <dbReference type="Pfam" id="PF14322"/>
    </source>
</evidence>
<keyword evidence="3 6" id="KW-0732">Signal</keyword>
<dbReference type="SUPFAM" id="SSF48452">
    <property type="entry name" value="TPR-like"/>
    <property type="match status" value="1"/>
</dbReference>
<feature type="chain" id="PRO_5017454680" evidence="6">
    <location>
        <begin position="26"/>
        <end position="493"/>
    </location>
</feature>
<name>A0A1G8BKC2_9FLAO</name>
<dbReference type="Gene3D" id="1.25.40.390">
    <property type="match status" value="1"/>
</dbReference>
<evidence type="ECO:0000256" key="1">
    <source>
        <dbReference type="ARBA" id="ARBA00004442"/>
    </source>
</evidence>
<dbReference type="PROSITE" id="PS51257">
    <property type="entry name" value="PROKAR_LIPOPROTEIN"/>
    <property type="match status" value="1"/>
</dbReference>
<dbReference type="GO" id="GO:0009279">
    <property type="term" value="C:cell outer membrane"/>
    <property type="evidence" value="ECO:0007669"/>
    <property type="project" value="UniProtKB-SubCell"/>
</dbReference>
<dbReference type="InterPro" id="IPR011990">
    <property type="entry name" value="TPR-like_helical_dom_sf"/>
</dbReference>
<gene>
    <name evidence="9" type="ORF">SAMN05421818_102112</name>
</gene>
<dbReference type="InterPro" id="IPR033985">
    <property type="entry name" value="SusD-like_N"/>
</dbReference>
<dbReference type="CDD" id="cd08977">
    <property type="entry name" value="SusD"/>
    <property type="match status" value="1"/>
</dbReference>
<dbReference type="Gene3D" id="1.25.40.900">
    <property type="match status" value="1"/>
</dbReference>
<dbReference type="AlphaFoldDB" id="A0A1G8BKC2"/>
<dbReference type="Pfam" id="PF14322">
    <property type="entry name" value="SusD-like_3"/>
    <property type="match status" value="1"/>
</dbReference>
<dbReference type="RefSeq" id="WP_090405146.1">
    <property type="nucleotide sequence ID" value="NZ_FNDQ01000002.1"/>
</dbReference>
<protein>
    <submittedName>
        <fullName evidence="9">SusD family protein</fullName>
    </submittedName>
</protein>
<feature type="signal peptide" evidence="6">
    <location>
        <begin position="1"/>
        <end position="25"/>
    </location>
</feature>
<keyword evidence="4" id="KW-0472">Membrane</keyword>
<organism evidence="9 10">
    <name type="scientific">Myroides phaeus</name>
    <dbReference type="NCBI Taxonomy" id="702745"/>
    <lineage>
        <taxon>Bacteria</taxon>
        <taxon>Pseudomonadati</taxon>
        <taxon>Bacteroidota</taxon>
        <taxon>Flavobacteriia</taxon>
        <taxon>Flavobacteriales</taxon>
        <taxon>Flavobacteriaceae</taxon>
        <taxon>Myroides</taxon>
    </lineage>
</organism>
<evidence type="ECO:0000259" key="7">
    <source>
        <dbReference type="Pfam" id="PF07980"/>
    </source>
</evidence>
<keyword evidence="10" id="KW-1185">Reference proteome</keyword>
<dbReference type="InterPro" id="IPR012944">
    <property type="entry name" value="SusD_RagB_dom"/>
</dbReference>
<comment type="subcellular location">
    <subcellularLocation>
        <location evidence="1">Cell outer membrane</location>
    </subcellularLocation>
</comment>
<dbReference type="STRING" id="702745.SAMN05421818_102112"/>
<evidence type="ECO:0000256" key="3">
    <source>
        <dbReference type="ARBA" id="ARBA00022729"/>
    </source>
</evidence>
<dbReference type="Pfam" id="PF07980">
    <property type="entry name" value="SusD_RagB"/>
    <property type="match status" value="1"/>
</dbReference>
<feature type="domain" description="RagB/SusD" evidence="7">
    <location>
        <begin position="356"/>
        <end position="493"/>
    </location>
</feature>
<accession>A0A1G8BKC2</accession>
<sequence>MKRLFRILYIAGFLTLGVTSFTSCSLDPKQSNYQDGEEPITSSEQLLATLNGAYARMTNSAYYGRDIIAFSEARSEYMYSTNATGRFGSISEGTVQPTHNYSVDTWKQIYKTITNANRVIEANQVDGNKVNYYKGQAYILRALGHFDLVRIYGQQYVDGKGLVGMGVPYKTTTRDANEAIARLTVKENLDLIFADLEKGIALLEESAPKVGEATSSVRARINLASAYGFKSRIALFASQFDKSYYDVVITASEKAIDSSKRQVATRAGFIDGYKSEEVMTNSLFELTQTGSDNQFTASLFYVYFTDGTLGYGDLICMPDKVDEIFDAKTVAAGKKVEDIRRTVMEEDVTSDKNLRNMKKYTARTSNIRIMRIEEIMLNYAEAALEASNGDKAKALAYVNEIAAKRYLIDEKQDDQIFKALDLKTIRSERTKELMFEGFNFEDVMRWKGSVSNPGIVTNTEVKGGTIPYGSYLLALPIPQKEINVTGIDQNKGY</sequence>
<evidence type="ECO:0000256" key="4">
    <source>
        <dbReference type="ARBA" id="ARBA00023136"/>
    </source>
</evidence>
<comment type="similarity">
    <text evidence="2">Belongs to the SusD family.</text>
</comment>
<evidence type="ECO:0000313" key="9">
    <source>
        <dbReference type="EMBL" id="SDH33672.1"/>
    </source>
</evidence>
<dbReference type="Gene3D" id="2.20.20.130">
    <property type="match status" value="1"/>
</dbReference>
<keyword evidence="5" id="KW-0998">Cell outer membrane</keyword>
<proteinExistence type="inferred from homology"/>
<dbReference type="EMBL" id="FNDQ01000002">
    <property type="protein sequence ID" value="SDH33672.1"/>
    <property type="molecule type" value="Genomic_DNA"/>
</dbReference>
<evidence type="ECO:0000313" key="10">
    <source>
        <dbReference type="Proteomes" id="UP000243588"/>
    </source>
</evidence>
<evidence type="ECO:0000256" key="2">
    <source>
        <dbReference type="ARBA" id="ARBA00006275"/>
    </source>
</evidence>
<dbReference type="Proteomes" id="UP000243588">
    <property type="component" value="Unassembled WGS sequence"/>
</dbReference>